<protein>
    <submittedName>
        <fullName evidence="2">Uncharacterized protein</fullName>
    </submittedName>
</protein>
<reference evidence="2 3" key="1">
    <citation type="submission" date="2012-05" db="EMBL/GenBank/DDBJ databases">
        <title>Finished chromosome of genome of Oscillatoria sp. PCC 7112.</title>
        <authorList>
            <consortium name="US DOE Joint Genome Institute"/>
            <person name="Gugger M."/>
            <person name="Coursin T."/>
            <person name="Rippka R."/>
            <person name="Tandeau De Marsac N."/>
            <person name="Huntemann M."/>
            <person name="Wei C.-L."/>
            <person name="Han J."/>
            <person name="Detter J.C."/>
            <person name="Han C."/>
            <person name="Tapia R."/>
            <person name="Davenport K."/>
            <person name="Daligault H."/>
            <person name="Erkkila T."/>
            <person name="Gu W."/>
            <person name="Munk A.C.C."/>
            <person name="Teshima H."/>
            <person name="Xu Y."/>
            <person name="Chain P."/>
            <person name="Chen A."/>
            <person name="Krypides N."/>
            <person name="Mavromatis K."/>
            <person name="Markowitz V."/>
            <person name="Szeto E."/>
            <person name="Ivanova N."/>
            <person name="Mikhailova N."/>
            <person name="Ovchinnikova G."/>
            <person name="Pagani I."/>
            <person name="Pati A."/>
            <person name="Goodwin L."/>
            <person name="Peters L."/>
            <person name="Pitluck S."/>
            <person name="Woyke T."/>
            <person name="Kerfeld C."/>
        </authorList>
    </citation>
    <scope>NUCLEOTIDE SEQUENCE [LARGE SCALE GENOMIC DNA]</scope>
    <source>
        <strain evidence="2 3">PCC 7112</strain>
    </source>
</reference>
<keyword evidence="3" id="KW-1185">Reference proteome</keyword>
<feature type="chain" id="PRO_5003936937" evidence="1">
    <location>
        <begin position="27"/>
        <end position="432"/>
    </location>
</feature>
<evidence type="ECO:0000256" key="1">
    <source>
        <dbReference type="SAM" id="SignalP"/>
    </source>
</evidence>
<dbReference type="AlphaFoldDB" id="K9VR51"/>
<feature type="signal peptide" evidence="1">
    <location>
        <begin position="1"/>
        <end position="26"/>
    </location>
</feature>
<dbReference type="Proteomes" id="UP000010478">
    <property type="component" value="Chromosome"/>
</dbReference>
<keyword evidence="1" id="KW-0732">Signal</keyword>
<dbReference type="RefSeq" id="WP_015178901.1">
    <property type="nucleotide sequence ID" value="NC_019729.1"/>
</dbReference>
<evidence type="ECO:0000313" key="2">
    <source>
        <dbReference type="EMBL" id="AFZ09695.1"/>
    </source>
</evidence>
<organism evidence="2 3">
    <name type="scientific">Phormidium nigroviride PCC 7112</name>
    <dbReference type="NCBI Taxonomy" id="179408"/>
    <lineage>
        <taxon>Bacteria</taxon>
        <taxon>Bacillati</taxon>
        <taxon>Cyanobacteriota</taxon>
        <taxon>Cyanophyceae</taxon>
        <taxon>Oscillatoriophycideae</taxon>
        <taxon>Oscillatoriales</taxon>
        <taxon>Oscillatoriaceae</taxon>
        <taxon>Phormidium</taxon>
    </lineage>
</organism>
<accession>K9VR51</accession>
<dbReference type="EMBL" id="CP003614">
    <property type="protein sequence ID" value="AFZ09695.1"/>
    <property type="molecule type" value="Genomic_DNA"/>
</dbReference>
<gene>
    <name evidence="2" type="ORF">Osc7112_5464</name>
</gene>
<evidence type="ECO:0000313" key="3">
    <source>
        <dbReference type="Proteomes" id="UP000010478"/>
    </source>
</evidence>
<sequence length="432" mass="47983" precursor="true">MSFLTRFGVLATVASFLSIFAGTASSQTSPQNQNWNLGGTWKLSVGYFELSSNGSCTVKIPTGGSGATIEAPKLFTKTGSGYSVSVNVPAEIKVSGNRAMFVEQVRYGTLRWEGTLSNKVDLDRGRVVTEFSGKETCNGQATLPFTFKKENKPVYNYIYINGINTPRGNSNDFRGSCLSERRMVQQVLIDRTRLWDETNKLLDTDCNLSGFDGTEALRKITTWNAQGVPLSVGDIVQSFSQTQGSRNPRVESDRLSGKIVSQMREIIKKENNSQNNEQNYFIIVAHSQGNFFAEKIGGEVASSNSEIDQKLVKRLRIIAIASPTDYTYSLNTNSGSTRVKVQHFTRCDDIILFLPLIKIPGFQSARPFPGNLRPPLRRDGQCVVPNLLTSKDPLLGDNVRAHFLDEYFNSLPIVQVITDRLVAEKKNLLYED</sequence>
<name>K9VR51_9CYAN</name>
<proteinExistence type="predicted"/>
<dbReference type="KEGG" id="oni:Osc7112_5464"/>
<dbReference type="HOGENOM" id="CLU_634373_0_0_3"/>